<gene>
    <name evidence="1" type="ORF">HMPREF9451_01178</name>
</gene>
<sequence>MRHGSFKDAFVILPAYEEMERFVLLDRKGGAGGIEAIGAQRPAFGSVVSAGRGIAMAIGNAGLAIGGKRASAGIAEMAIGAQRVFLAV</sequence>
<dbReference type="Proteomes" id="UP000006069">
    <property type="component" value="Unassembled WGS sequence"/>
</dbReference>
<protein>
    <submittedName>
        <fullName evidence="1">Uncharacterized protein</fullName>
    </submittedName>
</protein>
<accession>K0YKA2</accession>
<evidence type="ECO:0000313" key="2">
    <source>
        <dbReference type="Proteomes" id="UP000006069"/>
    </source>
</evidence>
<name>K0YKA2_9ACTN</name>
<reference evidence="1 2" key="1">
    <citation type="submission" date="2012-08" db="EMBL/GenBank/DDBJ databases">
        <title>The Genome Sequence of Slackia piriformis YIT 12062.</title>
        <authorList>
            <consortium name="The Broad Institute Genome Sequencing Platform"/>
            <person name="Earl A."/>
            <person name="Ward D."/>
            <person name="Feldgarden M."/>
            <person name="Gevers D."/>
            <person name="Morotomi M."/>
            <person name="Walker B."/>
            <person name="Young S.K."/>
            <person name="Zeng Q."/>
            <person name="Gargeya S."/>
            <person name="Fitzgerald M."/>
            <person name="Haas B."/>
            <person name="Abouelleil A."/>
            <person name="Alvarado L."/>
            <person name="Arachchi H.M."/>
            <person name="Berlin A.M."/>
            <person name="Chapman S.B."/>
            <person name="Goldberg J."/>
            <person name="Griggs A."/>
            <person name="Gujja S."/>
            <person name="Hansen M."/>
            <person name="Howarth C."/>
            <person name="Imamovic A."/>
            <person name="Larimer J."/>
            <person name="McCowen C."/>
            <person name="Montmayeur A."/>
            <person name="Murphy C."/>
            <person name="Neiman D."/>
            <person name="Pearson M."/>
            <person name="Priest M."/>
            <person name="Roberts A."/>
            <person name="Saif S."/>
            <person name="Shea T."/>
            <person name="Sisk P."/>
            <person name="Sykes S."/>
            <person name="Wortman J."/>
            <person name="Nusbaum C."/>
            <person name="Birren B."/>
        </authorList>
    </citation>
    <scope>NUCLEOTIDE SEQUENCE [LARGE SCALE GENOMIC DNA]</scope>
    <source>
        <strain evidence="1 2">YIT 12062</strain>
    </source>
</reference>
<dbReference type="EMBL" id="ADMD01000007">
    <property type="protein sequence ID" value="EJZ83658.1"/>
    <property type="molecule type" value="Genomic_DNA"/>
</dbReference>
<proteinExistence type="predicted"/>
<keyword evidence="2" id="KW-1185">Reference proteome</keyword>
<evidence type="ECO:0000313" key="1">
    <source>
        <dbReference type="EMBL" id="EJZ83658.1"/>
    </source>
</evidence>
<organism evidence="1 2">
    <name type="scientific">Slackia piriformis YIT 12062</name>
    <dbReference type="NCBI Taxonomy" id="742818"/>
    <lineage>
        <taxon>Bacteria</taxon>
        <taxon>Bacillati</taxon>
        <taxon>Actinomycetota</taxon>
        <taxon>Coriobacteriia</taxon>
        <taxon>Eggerthellales</taxon>
        <taxon>Eggerthellaceae</taxon>
        <taxon>Slackia</taxon>
    </lineage>
</organism>
<comment type="caution">
    <text evidence="1">The sequence shown here is derived from an EMBL/GenBank/DDBJ whole genome shotgun (WGS) entry which is preliminary data.</text>
</comment>
<dbReference type="HOGENOM" id="CLU_2467360_0_0_11"/>
<dbReference type="PATRIC" id="fig|742818.3.peg.1236"/>
<dbReference type="InParanoid" id="K0YKA2"/>
<dbReference type="AlphaFoldDB" id="K0YKA2"/>